<dbReference type="RefSeq" id="WP_169505213.1">
    <property type="nucleotide sequence ID" value="NZ_JABBPN010000009.1"/>
</dbReference>
<dbReference type="GO" id="GO:0005886">
    <property type="term" value="C:plasma membrane"/>
    <property type="evidence" value="ECO:0007669"/>
    <property type="project" value="UniProtKB-SubCell"/>
</dbReference>
<evidence type="ECO:0000256" key="4">
    <source>
        <dbReference type="ARBA" id="ARBA00022692"/>
    </source>
</evidence>
<evidence type="ECO:0000256" key="9">
    <source>
        <dbReference type="SAM" id="Phobius"/>
    </source>
</evidence>
<evidence type="ECO:0000259" key="10">
    <source>
        <dbReference type="Pfam" id="PF04239"/>
    </source>
</evidence>
<evidence type="ECO:0000256" key="8">
    <source>
        <dbReference type="SAM" id="MobiDB-lite"/>
    </source>
</evidence>
<name>A0A848M8A9_PAELE</name>
<evidence type="ECO:0000256" key="7">
    <source>
        <dbReference type="SAM" id="Coils"/>
    </source>
</evidence>
<dbReference type="InterPro" id="IPR007353">
    <property type="entry name" value="DUF421"/>
</dbReference>
<feature type="transmembrane region" description="Helical" evidence="9">
    <location>
        <begin position="6"/>
        <end position="24"/>
    </location>
</feature>
<keyword evidence="7" id="KW-0175">Coiled coil</keyword>
<evidence type="ECO:0000313" key="11">
    <source>
        <dbReference type="EMBL" id="NMO96430.1"/>
    </source>
</evidence>
<dbReference type="InterPro" id="IPR023090">
    <property type="entry name" value="UPF0702_alpha/beta_dom_sf"/>
</dbReference>
<evidence type="ECO:0000256" key="2">
    <source>
        <dbReference type="ARBA" id="ARBA00006448"/>
    </source>
</evidence>
<feature type="coiled-coil region" evidence="7">
    <location>
        <begin position="97"/>
        <end position="124"/>
    </location>
</feature>
<protein>
    <submittedName>
        <fullName evidence="11">DUF421 domain-containing protein</fullName>
    </submittedName>
</protein>
<keyword evidence="6 9" id="KW-0472">Membrane</keyword>
<dbReference type="PANTHER" id="PTHR34582">
    <property type="entry name" value="UPF0702 TRANSMEMBRANE PROTEIN YCAP"/>
    <property type="match status" value="1"/>
</dbReference>
<keyword evidence="3" id="KW-1003">Cell membrane</keyword>
<feature type="compositionally biased region" description="Polar residues" evidence="8">
    <location>
        <begin position="179"/>
        <end position="188"/>
    </location>
</feature>
<feature type="transmembrane region" description="Helical" evidence="9">
    <location>
        <begin position="56"/>
        <end position="79"/>
    </location>
</feature>
<keyword evidence="4 9" id="KW-0812">Transmembrane</keyword>
<dbReference type="AlphaFoldDB" id="A0A848M8A9"/>
<dbReference type="Gene3D" id="3.30.240.20">
    <property type="entry name" value="bsu07140 like domains"/>
    <property type="match status" value="1"/>
</dbReference>
<keyword evidence="12" id="KW-1185">Reference proteome</keyword>
<reference evidence="11 12" key="1">
    <citation type="submission" date="2020-04" db="EMBL/GenBank/DDBJ databases">
        <title>Paenibacillus algicola sp. nov., a novel marine bacterium producing alginate lyase.</title>
        <authorList>
            <person name="Huang H."/>
        </authorList>
    </citation>
    <scope>NUCLEOTIDE SEQUENCE [LARGE SCALE GENOMIC DNA]</scope>
    <source>
        <strain evidence="11 12">L7-75</strain>
    </source>
</reference>
<feature type="transmembrane region" description="Helical" evidence="9">
    <location>
        <begin position="31"/>
        <end position="50"/>
    </location>
</feature>
<comment type="caution">
    <text evidence="11">The sequence shown here is derived from an EMBL/GenBank/DDBJ whole genome shotgun (WGS) entry which is preliminary data.</text>
</comment>
<evidence type="ECO:0000256" key="6">
    <source>
        <dbReference type="ARBA" id="ARBA00023136"/>
    </source>
</evidence>
<dbReference type="EMBL" id="JABBPN010000009">
    <property type="protein sequence ID" value="NMO96430.1"/>
    <property type="molecule type" value="Genomic_DNA"/>
</dbReference>
<evidence type="ECO:0000256" key="3">
    <source>
        <dbReference type="ARBA" id="ARBA00022475"/>
    </source>
</evidence>
<dbReference type="PANTHER" id="PTHR34582:SF2">
    <property type="entry name" value="UPF0702 TRANSMEMBRANE PROTEIN YDFR"/>
    <property type="match status" value="1"/>
</dbReference>
<dbReference type="Proteomes" id="UP000565468">
    <property type="component" value="Unassembled WGS sequence"/>
</dbReference>
<keyword evidence="5 9" id="KW-1133">Transmembrane helix</keyword>
<feature type="domain" description="YetF C-terminal" evidence="10">
    <location>
        <begin position="80"/>
        <end position="149"/>
    </location>
</feature>
<sequence length="204" mass="23190">MNVILVLKSIGIVILGTLLFRIGGRKSIAQMSITQVIIMISIGSLLVYPLREENYWVTMGLAGVLVLTMLAMEFIEFYVNRMETLISGKAVLVIVQGQFHEQNLKRLRLTVDKLEMRLRQVGINRISDVEWATLEVSGNIGYALKPEKQPATREDLNRIVELLQQLHPDLKQQPPPQPAESSPDNNIFTELVRTKENSNPEKWQ</sequence>
<gene>
    <name evidence="11" type="ORF">HII30_11670</name>
</gene>
<dbReference type="Pfam" id="PF04239">
    <property type="entry name" value="DUF421"/>
    <property type="match status" value="1"/>
</dbReference>
<organism evidence="11 12">
    <name type="scientific">Paenibacillus lemnae</name>
    <dbReference type="NCBI Taxonomy" id="1330551"/>
    <lineage>
        <taxon>Bacteria</taxon>
        <taxon>Bacillati</taxon>
        <taxon>Bacillota</taxon>
        <taxon>Bacilli</taxon>
        <taxon>Bacillales</taxon>
        <taxon>Paenibacillaceae</taxon>
        <taxon>Paenibacillus</taxon>
    </lineage>
</organism>
<comment type="similarity">
    <text evidence="2">Belongs to the UPF0702 family.</text>
</comment>
<proteinExistence type="inferred from homology"/>
<evidence type="ECO:0000256" key="1">
    <source>
        <dbReference type="ARBA" id="ARBA00004651"/>
    </source>
</evidence>
<evidence type="ECO:0000256" key="5">
    <source>
        <dbReference type="ARBA" id="ARBA00022989"/>
    </source>
</evidence>
<feature type="region of interest" description="Disordered" evidence="8">
    <location>
        <begin position="167"/>
        <end position="204"/>
    </location>
</feature>
<evidence type="ECO:0000313" key="12">
    <source>
        <dbReference type="Proteomes" id="UP000565468"/>
    </source>
</evidence>
<feature type="compositionally biased region" description="Basic and acidic residues" evidence="8">
    <location>
        <begin position="192"/>
        <end position="204"/>
    </location>
</feature>
<accession>A0A848M8A9</accession>
<comment type="subcellular location">
    <subcellularLocation>
        <location evidence="1">Cell membrane</location>
        <topology evidence="1">Multi-pass membrane protein</topology>
    </subcellularLocation>
</comment>